<proteinExistence type="inferred from homology"/>
<organism evidence="8 9">
    <name type="scientific">Microbacterium amylolyticum</name>
    <dbReference type="NCBI Taxonomy" id="936337"/>
    <lineage>
        <taxon>Bacteria</taxon>
        <taxon>Bacillati</taxon>
        <taxon>Actinomycetota</taxon>
        <taxon>Actinomycetes</taxon>
        <taxon>Micrococcales</taxon>
        <taxon>Microbacteriaceae</taxon>
        <taxon>Microbacterium</taxon>
    </lineage>
</organism>
<dbReference type="InterPro" id="IPR027417">
    <property type="entry name" value="P-loop_NTPase"/>
</dbReference>
<comment type="similarity">
    <text evidence="2">Belongs to the VirD4/TraG family.</text>
</comment>
<name>A0ABS4ZKT9_9MICO</name>
<dbReference type="Gene3D" id="3.40.50.300">
    <property type="entry name" value="P-loop containing nucleotide triphosphate hydrolases"/>
    <property type="match status" value="1"/>
</dbReference>
<feature type="transmembrane region" description="Helical" evidence="7">
    <location>
        <begin position="7"/>
        <end position="29"/>
    </location>
</feature>
<dbReference type="InterPro" id="IPR003688">
    <property type="entry name" value="TraG/VirD4"/>
</dbReference>
<evidence type="ECO:0000256" key="2">
    <source>
        <dbReference type="ARBA" id="ARBA00008806"/>
    </source>
</evidence>
<keyword evidence="3" id="KW-1003">Cell membrane</keyword>
<evidence type="ECO:0000256" key="4">
    <source>
        <dbReference type="ARBA" id="ARBA00022692"/>
    </source>
</evidence>
<dbReference type="EMBL" id="JAGIOL010000002">
    <property type="protein sequence ID" value="MBP2437907.1"/>
    <property type="molecule type" value="Genomic_DNA"/>
</dbReference>
<dbReference type="PANTHER" id="PTHR37937:SF1">
    <property type="entry name" value="CONJUGATIVE TRANSFER: DNA TRANSPORT"/>
    <property type="match status" value="1"/>
</dbReference>
<evidence type="ECO:0000256" key="3">
    <source>
        <dbReference type="ARBA" id="ARBA00022475"/>
    </source>
</evidence>
<reference evidence="8 9" key="1">
    <citation type="submission" date="2021-03" db="EMBL/GenBank/DDBJ databases">
        <title>Sequencing the genomes of 1000 actinobacteria strains.</title>
        <authorList>
            <person name="Klenk H.-P."/>
        </authorList>
    </citation>
    <scope>NUCLEOTIDE SEQUENCE [LARGE SCALE GENOMIC DNA]</scope>
    <source>
        <strain evidence="8 9">DSM 24221</strain>
    </source>
</reference>
<keyword evidence="6 7" id="KW-0472">Membrane</keyword>
<dbReference type="SUPFAM" id="SSF52540">
    <property type="entry name" value="P-loop containing nucleoside triphosphate hydrolases"/>
    <property type="match status" value="1"/>
</dbReference>
<evidence type="ECO:0000313" key="9">
    <source>
        <dbReference type="Proteomes" id="UP001519362"/>
    </source>
</evidence>
<dbReference type="RefSeq" id="WP_241245154.1">
    <property type="nucleotide sequence ID" value="NZ_CP049254.1"/>
</dbReference>
<comment type="subcellular location">
    <subcellularLocation>
        <location evidence="1">Cell membrane</location>
        <topology evidence="1">Multi-pass membrane protein</topology>
    </subcellularLocation>
</comment>
<accession>A0ABS4ZKT9</accession>
<dbReference type="PANTHER" id="PTHR37937">
    <property type="entry name" value="CONJUGATIVE TRANSFER: DNA TRANSPORT"/>
    <property type="match status" value="1"/>
</dbReference>
<dbReference type="Proteomes" id="UP001519362">
    <property type="component" value="Unassembled WGS sequence"/>
</dbReference>
<evidence type="ECO:0000313" key="8">
    <source>
        <dbReference type="EMBL" id="MBP2437907.1"/>
    </source>
</evidence>
<keyword evidence="9" id="KW-1185">Reference proteome</keyword>
<dbReference type="CDD" id="cd01127">
    <property type="entry name" value="TrwB_TraG_TraD_VirD4"/>
    <property type="match status" value="1"/>
</dbReference>
<evidence type="ECO:0000256" key="5">
    <source>
        <dbReference type="ARBA" id="ARBA00022989"/>
    </source>
</evidence>
<dbReference type="Pfam" id="PF02534">
    <property type="entry name" value="T4SS-DNA_transf"/>
    <property type="match status" value="1"/>
</dbReference>
<feature type="transmembrane region" description="Helical" evidence="7">
    <location>
        <begin position="71"/>
        <end position="94"/>
    </location>
</feature>
<comment type="caution">
    <text evidence="8">The sequence shown here is derived from an EMBL/GenBank/DDBJ whole genome shotgun (WGS) entry which is preliminary data.</text>
</comment>
<keyword evidence="5 7" id="KW-1133">Transmembrane helix</keyword>
<dbReference type="InterPro" id="IPR051539">
    <property type="entry name" value="T4SS-coupling_protein"/>
</dbReference>
<keyword evidence="4 7" id="KW-0812">Transmembrane</keyword>
<gene>
    <name evidence="8" type="ORF">JOF34_002551</name>
</gene>
<evidence type="ECO:0000256" key="1">
    <source>
        <dbReference type="ARBA" id="ARBA00004651"/>
    </source>
</evidence>
<evidence type="ECO:0000256" key="7">
    <source>
        <dbReference type="SAM" id="Phobius"/>
    </source>
</evidence>
<evidence type="ECO:0000256" key="6">
    <source>
        <dbReference type="ARBA" id="ARBA00023136"/>
    </source>
</evidence>
<sequence length="603" mass="65602">MSRPAEYLVAVLVTVFVTTMLLTLGSAAVATRWDCGAWPAPSGFTSGFDMFLGRETRMATEGGCHPAEQTAWITLIAVLVLVVFVGLLITVWWARYRASDKYFIKKLRARRGFAGASELQRALTSKAVRRRAKTLRPDVGKKAKATDVAWKVGTARGVEVFVSIEDSVIVIGPPRSGKGFRFVINAILDWPGPLITTSTRNDNLAATMAMREKVGRVTVFDPQRLSGVRSTTKISPLTGCENAMVATQRADALVNGSGLSKSGENAVWAGEARKILARLLLAAAVDGRDVTTLARWGSSPSQAEEAIEILENAGPRGWAQSLSSVIHDDDDKLRGNKWFGVSGAIEPLEIPEIAEAMTPRDGDDVFDPDDFLNGRNTLYLIGTKSGAGAAGGYLAALLDDIVEQARRRALSMPNSRLSPPLGLILDEIANIFTWPALPTVMADGGGVGISPLVVLQARSQAETAWSRAEMDSVFSSATAKMLLGGSGDVSLLRDLEALLGTHQEDRRSHSWNEQGTSVSVQKEKLALMTPEELRRMPTTIGLLIYRNIRPVVLDLDAWIERRDAKHVKRGKKATEQAQREVFIEQNVQRRAERRGEMVETSGD</sequence>
<protein>
    <submittedName>
        <fullName evidence="8">Type IV secretory pathway TraG/TraD family ATPase VirD4</fullName>
    </submittedName>
</protein>